<comment type="caution">
    <text evidence="2">The sequence shown here is derived from an EMBL/GenBank/DDBJ whole genome shotgun (WGS) entry which is preliminary data.</text>
</comment>
<dbReference type="OrthoDB" id="8062037at2759"/>
<sequence length="640" mass="70433">MLRLEQVRLFPDSWRQVGNVSHGLRVLVEALPLRSLALSSPRSERQRGTCAWPHLVASSHHIPPIDFASQGGCPWSQETRHALDVMHDVACIVLLNQGRTCPATSAQARGVSASNMLQLVAELPGVFRRGEAASSSLPSTTRRLFEDPGEECTYRLRRLEDLAAELKEGWKPVAVDGLTGPKPAKHWHDSESDFLRTVPDKGLELHHVWTRAWEFCQPADEERVREMALQAICRRFAGGEGWLRERLADLKPQPKDMVIFLPVLRAELEKLKVVLAAVTAGSSGAEALAAKALANQSKAEARCAAAAASVTSLAQRGPRQQAAQKAQPAPLRHAELRAPRAASVPSSHLPPTSPSSPQPPIQPPSSAVEGIQRWVESVRQTGSVAASSNDRDWRRQLDVLRAGLTGTKAVCLSPEKAEKSSRLPSLPSRRNSSASNLEECPICLEPLRPQKQMLVPLIPLPCGHSFHVPVAAEVSTMPNVQAFAIHALDQARGFRMRSLSLFAPLTNSFLAAKLWGTWRCLRHLWLGPHKLMQKGVSQECLIDDEGLQSVVETCYMLRDFTVASHHITDAGVRLVLLACRELCRLRCGGCGITDTSLQFLATLTQPRLERFSLWFSGVTSHGLHQAEVDMPWTYFDVDIC</sequence>
<feature type="region of interest" description="Disordered" evidence="1">
    <location>
        <begin position="411"/>
        <end position="433"/>
    </location>
</feature>
<proteinExistence type="predicted"/>
<dbReference type="EMBL" id="CAJNDS010002188">
    <property type="protein sequence ID" value="CAE7364535.1"/>
    <property type="molecule type" value="Genomic_DNA"/>
</dbReference>
<dbReference type="InterPro" id="IPR013083">
    <property type="entry name" value="Znf_RING/FYVE/PHD"/>
</dbReference>
<dbReference type="Proteomes" id="UP000604046">
    <property type="component" value="Unassembled WGS sequence"/>
</dbReference>
<feature type="compositionally biased region" description="Low complexity" evidence="1">
    <location>
        <begin position="422"/>
        <end position="433"/>
    </location>
</feature>
<evidence type="ECO:0000256" key="1">
    <source>
        <dbReference type="SAM" id="MobiDB-lite"/>
    </source>
</evidence>
<dbReference type="Gene3D" id="3.80.10.10">
    <property type="entry name" value="Ribonuclease Inhibitor"/>
    <property type="match status" value="1"/>
</dbReference>
<dbReference type="Gene3D" id="3.30.40.10">
    <property type="entry name" value="Zinc/RING finger domain, C3HC4 (zinc finger)"/>
    <property type="match status" value="1"/>
</dbReference>
<evidence type="ECO:0000313" key="2">
    <source>
        <dbReference type="EMBL" id="CAE7364535.1"/>
    </source>
</evidence>
<dbReference type="SUPFAM" id="SSF52047">
    <property type="entry name" value="RNI-like"/>
    <property type="match status" value="1"/>
</dbReference>
<dbReference type="SUPFAM" id="SSF57850">
    <property type="entry name" value="RING/U-box"/>
    <property type="match status" value="1"/>
</dbReference>
<protein>
    <submittedName>
        <fullName evidence="2">ATL4 protein</fullName>
    </submittedName>
</protein>
<accession>A0A812PY62</accession>
<feature type="compositionally biased region" description="Pro residues" evidence="1">
    <location>
        <begin position="351"/>
        <end position="363"/>
    </location>
</feature>
<reference evidence="2" key="1">
    <citation type="submission" date="2021-02" db="EMBL/GenBank/DDBJ databases">
        <authorList>
            <person name="Dougan E. K."/>
            <person name="Rhodes N."/>
            <person name="Thang M."/>
            <person name="Chan C."/>
        </authorList>
    </citation>
    <scope>NUCLEOTIDE SEQUENCE</scope>
</reference>
<gene>
    <name evidence="2" type="primary">ATL4</name>
    <name evidence="2" type="ORF">SNAT2548_LOCUS19737</name>
</gene>
<dbReference type="AlphaFoldDB" id="A0A812PY62"/>
<organism evidence="2 3">
    <name type="scientific">Symbiodinium natans</name>
    <dbReference type="NCBI Taxonomy" id="878477"/>
    <lineage>
        <taxon>Eukaryota</taxon>
        <taxon>Sar</taxon>
        <taxon>Alveolata</taxon>
        <taxon>Dinophyceae</taxon>
        <taxon>Suessiales</taxon>
        <taxon>Symbiodiniaceae</taxon>
        <taxon>Symbiodinium</taxon>
    </lineage>
</organism>
<dbReference type="InterPro" id="IPR032675">
    <property type="entry name" value="LRR_dom_sf"/>
</dbReference>
<evidence type="ECO:0000313" key="3">
    <source>
        <dbReference type="Proteomes" id="UP000604046"/>
    </source>
</evidence>
<name>A0A812PY62_9DINO</name>
<keyword evidence="3" id="KW-1185">Reference proteome</keyword>
<feature type="compositionally biased region" description="Low complexity" evidence="1">
    <location>
        <begin position="314"/>
        <end position="331"/>
    </location>
</feature>
<feature type="region of interest" description="Disordered" evidence="1">
    <location>
        <begin position="314"/>
        <end position="368"/>
    </location>
</feature>